<sequence>MLRFFYRATAVVVIIAAVLALAIYLYLQHPLFGARPSPAETRQFAGTTYYRDGQFINQIPSPIHTNGSTPWSVWKEELFAAKGQPRPDRPLPTAKTDLTSLDIQKDLFVWLGHSAFYIQLGGKRILIDPVFSENASPVPGTNKAFAGTSIYSAADMPPIDILLISHDHYDHLDYPTIKDLQPKVKSVMAGLGVGSHFRAWGYEPKRVHEAGWYDSYQDGDVTVTATPARHFSGRTLTPNQTLWAGYVIKSDKRTLFISGDSGYGPHFAEIGKRFGPFDWVALDSGQYDPRWANVHMNPEEAIKAAAELGAKVFTPDHIGRFSLAPHDWNDPMKRIIRDNTQGQVLWTPLIGQVVYYDTPPQAFTTWWQPAPQR</sequence>
<feature type="domain" description="Metallo-beta-lactamase" evidence="2">
    <location>
        <begin position="124"/>
        <end position="318"/>
    </location>
</feature>
<gene>
    <name evidence="3" type="ORF">M8013_05410</name>
</gene>
<dbReference type="InterPro" id="IPR024884">
    <property type="entry name" value="NAPE-PLD"/>
</dbReference>
<dbReference type="Pfam" id="PF12706">
    <property type="entry name" value="Lactamase_B_2"/>
    <property type="match status" value="1"/>
</dbReference>
<dbReference type="GO" id="GO:0070290">
    <property type="term" value="F:N-acylphosphatidylethanolamine-specific phospholipase D activity"/>
    <property type="evidence" value="ECO:0007669"/>
    <property type="project" value="InterPro"/>
</dbReference>
<dbReference type="GO" id="GO:0008270">
    <property type="term" value="F:zinc ion binding"/>
    <property type="evidence" value="ECO:0007669"/>
    <property type="project" value="InterPro"/>
</dbReference>
<keyword evidence="4" id="KW-1185">Reference proteome</keyword>
<dbReference type="Proteomes" id="UP001061282">
    <property type="component" value="Unassembled WGS sequence"/>
</dbReference>
<organism evidence="3 4">
    <name type="scientific">Silvania confinis</name>
    <dbReference type="NCBI Taxonomy" id="2926470"/>
    <lineage>
        <taxon>Bacteria</taxon>
        <taxon>Pseudomonadati</taxon>
        <taxon>Pseudomonadota</taxon>
        <taxon>Gammaproteobacteria</taxon>
        <taxon>Enterobacterales</taxon>
        <taxon>Enterobacteriaceae</taxon>
        <taxon>Silvania</taxon>
    </lineage>
</organism>
<evidence type="ECO:0000256" key="1">
    <source>
        <dbReference type="SAM" id="Phobius"/>
    </source>
</evidence>
<keyword evidence="1" id="KW-0812">Transmembrane</keyword>
<keyword evidence="1" id="KW-1133">Transmembrane helix</keyword>
<dbReference type="PANTHER" id="PTHR15032:SF4">
    <property type="entry name" value="N-ACYL-PHOSPHATIDYLETHANOLAMINE-HYDROLYZING PHOSPHOLIPASE D"/>
    <property type="match status" value="1"/>
</dbReference>
<dbReference type="Gene3D" id="3.60.15.10">
    <property type="entry name" value="Ribonuclease Z/Hydroxyacylglutathione hydrolase-like"/>
    <property type="match status" value="1"/>
</dbReference>
<protein>
    <submittedName>
        <fullName evidence="3">MBL fold metallo-hydrolase</fullName>
    </submittedName>
</protein>
<dbReference type="PIRSF" id="PIRSF038896">
    <property type="entry name" value="NAPE-PLD"/>
    <property type="match status" value="1"/>
</dbReference>
<reference evidence="3" key="1">
    <citation type="submission" date="2022-05" db="EMBL/GenBank/DDBJ databases">
        <title>Description of a novel species of Leclercia; Leclercia tamurae and the Proposal for a Novel Genus Silvania gen. nov. Containing Two Novel Species Silvania hatchlandensis sp. nov. and Silvania confinis sp. nov. Isolated from the Rhizosphere of Oak.</title>
        <authorList>
            <person name="Maddock D.W."/>
            <person name="Brady C.L."/>
            <person name="Denman S."/>
            <person name="Arnold D."/>
        </authorList>
    </citation>
    <scope>NUCLEOTIDE SEQUENCE</scope>
    <source>
        <strain evidence="3">H4N4</strain>
    </source>
</reference>
<dbReference type="InterPro" id="IPR001279">
    <property type="entry name" value="Metallo-B-lactamas"/>
</dbReference>
<dbReference type="SUPFAM" id="SSF56281">
    <property type="entry name" value="Metallo-hydrolase/oxidoreductase"/>
    <property type="match status" value="1"/>
</dbReference>
<comment type="caution">
    <text evidence="3">The sequence shown here is derived from an EMBL/GenBank/DDBJ whole genome shotgun (WGS) entry which is preliminary data.</text>
</comment>
<dbReference type="AlphaFoldDB" id="A0A9J6QB33"/>
<evidence type="ECO:0000313" key="4">
    <source>
        <dbReference type="Proteomes" id="UP001061282"/>
    </source>
</evidence>
<proteinExistence type="predicted"/>
<evidence type="ECO:0000313" key="3">
    <source>
        <dbReference type="EMBL" id="MCU6668193.1"/>
    </source>
</evidence>
<dbReference type="InterPro" id="IPR036866">
    <property type="entry name" value="RibonucZ/Hydroxyglut_hydro"/>
</dbReference>
<name>A0A9J6QB33_9ENTR</name>
<evidence type="ECO:0000259" key="2">
    <source>
        <dbReference type="Pfam" id="PF12706"/>
    </source>
</evidence>
<dbReference type="RefSeq" id="WP_271266782.1">
    <property type="nucleotide sequence ID" value="NZ_JAMGZJ010000069.1"/>
</dbReference>
<accession>A0A9J6QB33</accession>
<keyword evidence="1" id="KW-0472">Membrane</keyword>
<dbReference type="GO" id="GO:0005737">
    <property type="term" value="C:cytoplasm"/>
    <property type="evidence" value="ECO:0007669"/>
    <property type="project" value="TreeGrafter"/>
</dbReference>
<dbReference type="EMBL" id="JAMGZJ010000069">
    <property type="protein sequence ID" value="MCU6668193.1"/>
    <property type="molecule type" value="Genomic_DNA"/>
</dbReference>
<feature type="transmembrane region" description="Helical" evidence="1">
    <location>
        <begin position="6"/>
        <end position="27"/>
    </location>
</feature>
<dbReference type="PANTHER" id="PTHR15032">
    <property type="entry name" value="N-ACYL-PHOSPHATIDYLETHANOLAMINE-HYDROLYZING PHOSPHOLIPASE D"/>
    <property type="match status" value="1"/>
</dbReference>